<sequence length="156" mass="16734">MRKGIGTMALNRDFVGRTYPASTSYEVCRVKIKEFAAAIGDHNPIYRDPEAARAAGHPDVVAPPTFPIVFSLSGAGEALADPDLGLNFAMVVHGEQRFEFARPIYAGDELVCSSTISEIRSVGRNELLTVTSEVTTVQGEPVCTTYNTIIERGGAA</sequence>
<dbReference type="PANTHER" id="PTHR43437">
    <property type="entry name" value="HYDROXYACYL-THIOESTER DEHYDRATASE TYPE 2, MITOCHONDRIAL-RELATED"/>
    <property type="match status" value="1"/>
</dbReference>
<proteinExistence type="inferred from homology"/>
<dbReference type="InterPro" id="IPR016709">
    <property type="entry name" value="HadA-like"/>
</dbReference>
<dbReference type="Pfam" id="PF13452">
    <property type="entry name" value="FAS1_DH_region"/>
    <property type="match status" value="1"/>
</dbReference>
<dbReference type="Gene3D" id="3.10.129.10">
    <property type="entry name" value="Hotdog Thioesterase"/>
    <property type="match status" value="1"/>
</dbReference>
<name>A0ABP7HG47_9ACTN</name>
<evidence type="ECO:0000259" key="2">
    <source>
        <dbReference type="Pfam" id="PF13452"/>
    </source>
</evidence>
<comment type="caution">
    <text evidence="3">The sequence shown here is derived from an EMBL/GenBank/DDBJ whole genome shotgun (WGS) entry which is preliminary data.</text>
</comment>
<keyword evidence="4" id="KW-1185">Reference proteome</keyword>
<dbReference type="InterPro" id="IPR029069">
    <property type="entry name" value="HotDog_dom_sf"/>
</dbReference>
<dbReference type="PIRSF" id="PIRSF018072">
    <property type="entry name" value="UCP018072"/>
    <property type="match status" value="1"/>
</dbReference>
<dbReference type="CDD" id="cd03441">
    <property type="entry name" value="R_hydratase_like"/>
    <property type="match status" value="1"/>
</dbReference>
<dbReference type="PANTHER" id="PTHR43437:SF3">
    <property type="entry name" value="HYDROXYACYL-THIOESTER DEHYDRATASE TYPE 2, MITOCHONDRIAL"/>
    <property type="match status" value="1"/>
</dbReference>
<evidence type="ECO:0000313" key="3">
    <source>
        <dbReference type="EMBL" id="GAA3793626.1"/>
    </source>
</evidence>
<organism evidence="3 4">
    <name type="scientific">Sphaerisporangium flaviroseum</name>
    <dbReference type="NCBI Taxonomy" id="509199"/>
    <lineage>
        <taxon>Bacteria</taxon>
        <taxon>Bacillati</taxon>
        <taxon>Actinomycetota</taxon>
        <taxon>Actinomycetes</taxon>
        <taxon>Streptosporangiales</taxon>
        <taxon>Streptosporangiaceae</taxon>
        <taxon>Sphaerisporangium</taxon>
    </lineage>
</organism>
<dbReference type="EMBL" id="BAAAZR010000001">
    <property type="protein sequence ID" value="GAA3793626.1"/>
    <property type="molecule type" value="Genomic_DNA"/>
</dbReference>
<dbReference type="InterPro" id="IPR050965">
    <property type="entry name" value="UPF0336/Enoyl-CoA_hydratase"/>
</dbReference>
<accession>A0ABP7HG47</accession>
<dbReference type="InterPro" id="IPR039569">
    <property type="entry name" value="FAS1-like_DH_region"/>
</dbReference>
<comment type="similarity">
    <text evidence="1">Belongs to the UPF0336 family.</text>
</comment>
<evidence type="ECO:0000313" key="4">
    <source>
        <dbReference type="Proteomes" id="UP001500888"/>
    </source>
</evidence>
<evidence type="ECO:0000256" key="1">
    <source>
        <dbReference type="HAMAP-Rule" id="MF_00799"/>
    </source>
</evidence>
<gene>
    <name evidence="3" type="ORF">GCM10022226_11180</name>
</gene>
<dbReference type="HAMAP" id="MF_00799">
    <property type="entry name" value="UPF0336"/>
    <property type="match status" value="1"/>
</dbReference>
<protein>
    <recommendedName>
        <fullName evidence="1">UPF0336 protein GCM10022226_11180</fullName>
    </recommendedName>
</protein>
<dbReference type="Proteomes" id="UP001500888">
    <property type="component" value="Unassembled WGS sequence"/>
</dbReference>
<dbReference type="SUPFAM" id="SSF54637">
    <property type="entry name" value="Thioesterase/thiol ester dehydrase-isomerase"/>
    <property type="match status" value="1"/>
</dbReference>
<feature type="domain" description="FAS1-like dehydratase" evidence="2">
    <location>
        <begin position="14"/>
        <end position="144"/>
    </location>
</feature>
<reference evidence="4" key="1">
    <citation type="journal article" date="2019" name="Int. J. Syst. Evol. Microbiol.">
        <title>The Global Catalogue of Microorganisms (GCM) 10K type strain sequencing project: providing services to taxonomists for standard genome sequencing and annotation.</title>
        <authorList>
            <consortium name="The Broad Institute Genomics Platform"/>
            <consortium name="The Broad Institute Genome Sequencing Center for Infectious Disease"/>
            <person name="Wu L."/>
            <person name="Ma J."/>
        </authorList>
    </citation>
    <scope>NUCLEOTIDE SEQUENCE [LARGE SCALE GENOMIC DNA]</scope>
    <source>
        <strain evidence="4">JCM 16908</strain>
    </source>
</reference>